<dbReference type="Pfam" id="PF13832">
    <property type="entry name" value="zf-HC5HC2H_2"/>
    <property type="match status" value="1"/>
</dbReference>
<dbReference type="GO" id="GO:0008270">
    <property type="term" value="F:zinc ion binding"/>
    <property type="evidence" value="ECO:0007669"/>
    <property type="project" value="UniProtKB-KW"/>
</dbReference>
<dbReference type="InterPro" id="IPR043151">
    <property type="entry name" value="BAH_sf"/>
</dbReference>
<dbReference type="InterPro" id="IPR034732">
    <property type="entry name" value="EPHD"/>
</dbReference>
<dbReference type="InterPro" id="IPR011011">
    <property type="entry name" value="Znf_FYVE_PHD"/>
</dbReference>
<feature type="domain" description="SANT" evidence="10">
    <location>
        <begin position="493"/>
        <end position="540"/>
    </location>
</feature>
<evidence type="ECO:0000259" key="7">
    <source>
        <dbReference type="PROSITE" id="PS50016"/>
    </source>
</evidence>
<keyword evidence="3" id="KW-0862">Zinc</keyword>
<sequence length="1045" mass="118217">MADSKAAITKAKLADGTTVSVNDHVYLTPEHLGESYYIGRIMEFCSSPKRRGLQARIAWFNRPKDVISRKSYDPRLLVATMHSDVNPITSIRGKCTVTYKNYIPSNQLDVYKRQDDHFYYHQLYDRYMQRVYDIIPSRLVQNIPINIQQALCERYEFVVVEQGKVADLTVARRTCCVCHSWCASVSSVKCAACQKNFHMSCINPPLLRKPPKGFAWQCTFCTRLEHQDEEASSTNSNTSSSVLEEKPKKSSSSENKRFTRTTRSQSQQKSNPSIVVTPTTNRQQRRSRTTTNAESEGSYQGQQKHYRLTNMWPFRYFGVNTDINDVLDVDDRIYPRARSRLGARYQADTLPVVESTNTAKDNGSSSPVPSFRAQALQRYKAKRAEKRSRKRPTRRNDMESSEPPEQDEDEEYFERGTDATVTKLFVPDKSMDEATLGQYMEKAKTLPTLPLPAYSSDYQDRALLELQNANHDPERALESLSKLTTEDFGYIVDWTKDEVKSFEEGVTLHGHDLYQVGRMVPSKRHADVVRFFFKWKKTDRYEPVYSQWTKVYKPAKRFKKCDVGKSISPGGSGGETTSQQDNKSHYNNHDSESDAESGVEEPDPTVIRVSPEAMKDFSCANCGTTESRIWRRMPTDIDLKRKVFHQVLCNDCGEIWLKYSIMPKTTNEGGQRGRFRSPKAGGGMKRKRLLDDATSKSRKVGDKDTRNMVLTFTPSPCAVCKQMDPDGRLLTCYGCGLSVHDDCYGANLSEKKGWHCDVCVNKNNPTASYKYQCILCNDSTTDTTQPLKQTAMYNWVHVLCALFVPETKFVHINTMQPVEYVGAIKPSRWEQTCHLCGKRGGVCVGCHTCKKPMHTECAIRNHCTIGFEIIKPSAENMEAVVSAGRFNPESPAGVLAPRIWCSEHSNDVPNDTFINLTSRTCDEENESAIRLYASLCKQVESGSTPATRRYKAVVTACSKTADWRSTPELSTSASSLSPTITATTEPSFSSPNDVARQPIPAFDAVHPACSQCPITYSPYWWKANVASDALLCHRCYWSHRPNSVS</sequence>
<dbReference type="InterPro" id="IPR001005">
    <property type="entry name" value="SANT/Myb"/>
</dbReference>
<feature type="region of interest" description="Disordered" evidence="6">
    <location>
        <begin position="352"/>
        <end position="418"/>
    </location>
</feature>
<gene>
    <name evidence="12" type="ORF">O0I10_001380</name>
</gene>
<feature type="domain" description="PHD-type" evidence="7">
    <location>
        <begin position="172"/>
        <end position="224"/>
    </location>
</feature>
<dbReference type="SUPFAM" id="SSF57903">
    <property type="entry name" value="FYVE/PHD zinc finger"/>
    <property type="match status" value="2"/>
</dbReference>
<evidence type="ECO:0000259" key="8">
    <source>
        <dbReference type="PROSITE" id="PS51038"/>
    </source>
</evidence>
<feature type="domain" description="BAH" evidence="8">
    <location>
        <begin position="17"/>
        <end position="135"/>
    </location>
</feature>
<evidence type="ECO:0000256" key="5">
    <source>
        <dbReference type="PROSITE-ProRule" id="PRU00146"/>
    </source>
</evidence>
<dbReference type="InterPro" id="IPR019786">
    <property type="entry name" value="Zinc_finger_PHD-type_CS"/>
</dbReference>
<dbReference type="Gene3D" id="3.30.40.10">
    <property type="entry name" value="Zinc/RING finger domain, C3HC4 (zinc finger)"/>
    <property type="match status" value="2"/>
</dbReference>
<dbReference type="InterPro" id="IPR009057">
    <property type="entry name" value="Homeodomain-like_sf"/>
</dbReference>
<evidence type="ECO:0008006" key="14">
    <source>
        <dbReference type="Google" id="ProtNLM"/>
    </source>
</evidence>
<dbReference type="SMART" id="SM00249">
    <property type="entry name" value="PHD"/>
    <property type="match status" value="3"/>
</dbReference>
<evidence type="ECO:0000259" key="9">
    <source>
        <dbReference type="PROSITE" id="PS51156"/>
    </source>
</evidence>
<feature type="compositionally biased region" description="Acidic residues" evidence="6">
    <location>
        <begin position="593"/>
        <end position="603"/>
    </location>
</feature>
<reference evidence="12 13" key="1">
    <citation type="submission" date="2023-03" db="EMBL/GenBank/DDBJ databases">
        <title>Genome sequence of Lichtheimia ornata CBS 291.66.</title>
        <authorList>
            <person name="Mohabir J.T."/>
            <person name="Shea T.P."/>
            <person name="Kurbessoian T."/>
            <person name="Berby B."/>
            <person name="Fontaine J."/>
            <person name="Livny J."/>
            <person name="Gnirke A."/>
            <person name="Stajich J.E."/>
            <person name="Cuomo C.A."/>
        </authorList>
    </citation>
    <scope>NUCLEOTIDE SEQUENCE [LARGE SCALE GENOMIC DNA]</scope>
    <source>
        <strain evidence="12">CBS 291.66</strain>
    </source>
</reference>
<feature type="region of interest" description="Disordered" evidence="6">
    <location>
        <begin position="229"/>
        <end position="302"/>
    </location>
</feature>
<comment type="caution">
    <text evidence="12">The sequence shown here is derived from an EMBL/GenBank/DDBJ whole genome shotgun (WGS) entry which is preliminary data.</text>
</comment>
<dbReference type="Pfam" id="PF01426">
    <property type="entry name" value="BAH"/>
    <property type="match status" value="1"/>
</dbReference>
<dbReference type="PANTHER" id="PTHR47672:SF1">
    <property type="entry name" value="E3 UBIQUITIN-PROTEIN LIGASE SNT2"/>
    <property type="match status" value="1"/>
</dbReference>
<dbReference type="SUPFAM" id="SSF57716">
    <property type="entry name" value="Glucocorticoid receptor-like (DNA-binding domain)"/>
    <property type="match status" value="1"/>
</dbReference>
<proteinExistence type="predicted"/>
<feature type="compositionally biased region" description="Low complexity" evidence="6">
    <location>
        <begin position="232"/>
        <end position="242"/>
    </location>
</feature>
<feature type="compositionally biased region" description="Basic and acidic residues" evidence="6">
    <location>
        <begin position="582"/>
        <end position="592"/>
    </location>
</feature>
<dbReference type="GeneID" id="83208798"/>
<feature type="region of interest" description="Disordered" evidence="6">
    <location>
        <begin position="968"/>
        <end position="992"/>
    </location>
</feature>
<organism evidence="12 13">
    <name type="scientific">Lichtheimia ornata</name>
    <dbReference type="NCBI Taxonomy" id="688661"/>
    <lineage>
        <taxon>Eukaryota</taxon>
        <taxon>Fungi</taxon>
        <taxon>Fungi incertae sedis</taxon>
        <taxon>Mucoromycota</taxon>
        <taxon>Mucoromycotina</taxon>
        <taxon>Mucoromycetes</taxon>
        <taxon>Mucorales</taxon>
        <taxon>Lichtheimiaceae</taxon>
        <taxon>Lichtheimia</taxon>
    </lineage>
</organism>
<evidence type="ECO:0000256" key="1">
    <source>
        <dbReference type="ARBA" id="ARBA00022723"/>
    </source>
</evidence>
<dbReference type="InterPro" id="IPR000949">
    <property type="entry name" value="ELM2_dom"/>
</dbReference>
<evidence type="ECO:0000259" key="10">
    <source>
        <dbReference type="PROSITE" id="PS51293"/>
    </source>
</evidence>
<dbReference type="Pfam" id="PF13831">
    <property type="entry name" value="PHD_2"/>
    <property type="match status" value="1"/>
</dbReference>
<evidence type="ECO:0000313" key="12">
    <source>
        <dbReference type="EMBL" id="KAJ8663203.1"/>
    </source>
</evidence>
<feature type="domain" description="ELM2" evidence="9">
    <location>
        <begin position="337"/>
        <end position="484"/>
    </location>
</feature>
<feature type="compositionally biased region" description="Acidic residues" evidence="6">
    <location>
        <begin position="399"/>
        <end position="412"/>
    </location>
</feature>
<evidence type="ECO:0000256" key="3">
    <source>
        <dbReference type="ARBA" id="ARBA00022833"/>
    </source>
</evidence>
<dbReference type="RefSeq" id="XP_058348115.1">
    <property type="nucleotide sequence ID" value="XM_058481477.1"/>
</dbReference>
<dbReference type="CDD" id="cd00202">
    <property type="entry name" value="ZnF_GATA"/>
    <property type="match status" value="1"/>
</dbReference>
<dbReference type="InterPro" id="IPR013083">
    <property type="entry name" value="Znf_RING/FYVE/PHD"/>
</dbReference>
<accession>A0AAD7Y3N7</accession>
<feature type="compositionally biased region" description="Polar residues" evidence="6">
    <location>
        <begin position="261"/>
        <end position="276"/>
    </location>
</feature>
<feature type="compositionally biased region" description="Polar residues" evidence="6">
    <location>
        <begin position="293"/>
        <end position="302"/>
    </location>
</feature>
<dbReference type="PROSITE" id="PS51805">
    <property type="entry name" value="EPHD"/>
    <property type="match status" value="1"/>
</dbReference>
<dbReference type="PROSITE" id="PS51156">
    <property type="entry name" value="ELM2"/>
    <property type="match status" value="1"/>
</dbReference>
<keyword evidence="2 5" id="KW-0863">Zinc-finger</keyword>
<dbReference type="InterPro" id="IPR017884">
    <property type="entry name" value="SANT_dom"/>
</dbReference>
<dbReference type="GO" id="GO:0043565">
    <property type="term" value="F:sequence-specific DNA binding"/>
    <property type="evidence" value="ECO:0007669"/>
    <property type="project" value="InterPro"/>
</dbReference>
<dbReference type="PROSITE" id="PS01359">
    <property type="entry name" value="ZF_PHD_1"/>
    <property type="match status" value="1"/>
</dbReference>
<dbReference type="GO" id="GO:0006355">
    <property type="term" value="P:regulation of DNA-templated transcription"/>
    <property type="evidence" value="ECO:0007669"/>
    <property type="project" value="InterPro"/>
</dbReference>
<dbReference type="CDD" id="cd15571">
    <property type="entry name" value="ePHD"/>
    <property type="match status" value="1"/>
</dbReference>
<dbReference type="InterPro" id="IPR001965">
    <property type="entry name" value="Znf_PHD"/>
</dbReference>
<keyword evidence="4" id="KW-0539">Nucleus</keyword>
<dbReference type="PROSITE" id="PS51038">
    <property type="entry name" value="BAH"/>
    <property type="match status" value="1"/>
</dbReference>
<keyword evidence="13" id="KW-1185">Reference proteome</keyword>
<feature type="compositionally biased region" description="Polar residues" evidence="6">
    <location>
        <begin position="354"/>
        <end position="368"/>
    </location>
</feature>
<feature type="compositionally biased region" description="Basic and acidic residues" evidence="6">
    <location>
        <begin position="689"/>
        <end position="700"/>
    </location>
</feature>
<dbReference type="GO" id="GO:0003682">
    <property type="term" value="F:chromatin binding"/>
    <property type="evidence" value="ECO:0007669"/>
    <property type="project" value="InterPro"/>
</dbReference>
<dbReference type="InterPro" id="IPR029617">
    <property type="entry name" value="Snt2"/>
</dbReference>
<dbReference type="SUPFAM" id="SSF46689">
    <property type="entry name" value="Homeodomain-like"/>
    <property type="match status" value="1"/>
</dbReference>
<dbReference type="Gene3D" id="1.10.10.60">
    <property type="entry name" value="Homeodomain-like"/>
    <property type="match status" value="1"/>
</dbReference>
<dbReference type="InterPro" id="IPR013088">
    <property type="entry name" value="Znf_NHR/GATA"/>
</dbReference>
<dbReference type="GO" id="GO:0036205">
    <property type="term" value="P:histone catabolic process"/>
    <property type="evidence" value="ECO:0007669"/>
    <property type="project" value="TreeGrafter"/>
</dbReference>
<dbReference type="GO" id="GO:0004842">
    <property type="term" value="F:ubiquitin-protein transferase activity"/>
    <property type="evidence" value="ECO:0007669"/>
    <property type="project" value="TreeGrafter"/>
</dbReference>
<dbReference type="PANTHER" id="PTHR47672">
    <property type="entry name" value="E3 UBIQUITIN-PROTEIN LIGASE SNT2"/>
    <property type="match status" value="1"/>
</dbReference>
<dbReference type="GO" id="GO:0048189">
    <property type="term" value="C:Lid2 complex"/>
    <property type="evidence" value="ECO:0007669"/>
    <property type="project" value="TreeGrafter"/>
</dbReference>
<feature type="domain" description="PHD-type" evidence="11">
    <location>
        <begin position="770"/>
        <end position="905"/>
    </location>
</feature>
<evidence type="ECO:0000256" key="2">
    <source>
        <dbReference type="ARBA" id="ARBA00022771"/>
    </source>
</evidence>
<dbReference type="InterPro" id="IPR000679">
    <property type="entry name" value="Znf_GATA"/>
</dbReference>
<keyword evidence="1" id="KW-0479">Metal-binding</keyword>
<protein>
    <recommendedName>
        <fullName evidence="14">Lid2 complex component snt2</fullName>
    </recommendedName>
</protein>
<dbReference type="Pfam" id="PF00628">
    <property type="entry name" value="PHD"/>
    <property type="match status" value="1"/>
</dbReference>
<evidence type="ECO:0000256" key="4">
    <source>
        <dbReference type="ARBA" id="ARBA00023242"/>
    </source>
</evidence>
<dbReference type="AlphaFoldDB" id="A0AAD7Y3N7"/>
<feature type="region of interest" description="Disordered" evidence="6">
    <location>
        <begin position="667"/>
        <end position="700"/>
    </location>
</feature>
<dbReference type="PROSITE" id="PS50016">
    <property type="entry name" value="ZF_PHD_2"/>
    <property type="match status" value="2"/>
</dbReference>
<dbReference type="SMART" id="SM00439">
    <property type="entry name" value="BAH"/>
    <property type="match status" value="1"/>
</dbReference>
<dbReference type="Gene3D" id="2.30.30.490">
    <property type="match status" value="1"/>
</dbReference>
<feature type="compositionally biased region" description="Basic residues" evidence="6">
    <location>
        <begin position="379"/>
        <end position="393"/>
    </location>
</feature>
<dbReference type="EMBL" id="JARTCD010000003">
    <property type="protein sequence ID" value="KAJ8663203.1"/>
    <property type="molecule type" value="Genomic_DNA"/>
</dbReference>
<dbReference type="SMART" id="SM00717">
    <property type="entry name" value="SANT"/>
    <property type="match status" value="1"/>
</dbReference>
<dbReference type="PROSITE" id="PS51293">
    <property type="entry name" value="SANT"/>
    <property type="match status" value="1"/>
</dbReference>
<dbReference type="Gene3D" id="3.30.50.10">
    <property type="entry name" value="Erythroid Transcription Factor GATA-1, subunit A"/>
    <property type="match status" value="1"/>
</dbReference>
<dbReference type="InterPro" id="IPR001025">
    <property type="entry name" value="BAH_dom"/>
</dbReference>
<feature type="region of interest" description="Disordered" evidence="6">
    <location>
        <begin position="563"/>
        <end position="603"/>
    </location>
</feature>
<evidence type="ECO:0000256" key="6">
    <source>
        <dbReference type="SAM" id="MobiDB-lite"/>
    </source>
</evidence>
<dbReference type="InterPro" id="IPR019787">
    <property type="entry name" value="Znf_PHD-finger"/>
</dbReference>
<feature type="domain" description="PHD-type" evidence="7">
    <location>
        <begin position="714"/>
        <end position="762"/>
    </location>
</feature>
<name>A0AAD7Y3N7_9FUNG</name>
<evidence type="ECO:0000259" key="11">
    <source>
        <dbReference type="PROSITE" id="PS51805"/>
    </source>
</evidence>
<evidence type="ECO:0000313" key="13">
    <source>
        <dbReference type="Proteomes" id="UP001234581"/>
    </source>
</evidence>
<dbReference type="Proteomes" id="UP001234581">
    <property type="component" value="Unassembled WGS sequence"/>
</dbReference>